<evidence type="ECO:0000259" key="4">
    <source>
        <dbReference type="PROSITE" id="PS51000"/>
    </source>
</evidence>
<keyword evidence="6" id="KW-1185">Reference proteome</keyword>
<dbReference type="PIRSF" id="PIRSF016838">
    <property type="entry name" value="PafC"/>
    <property type="match status" value="1"/>
</dbReference>
<dbReference type="SUPFAM" id="SSF46785">
    <property type="entry name" value="Winged helix' DNA-binding domain"/>
    <property type="match status" value="1"/>
</dbReference>
<dbReference type="Gene3D" id="1.10.10.10">
    <property type="entry name" value="Winged helix-like DNA-binding domain superfamily/Winged helix DNA-binding domain"/>
    <property type="match status" value="1"/>
</dbReference>
<keyword evidence="2" id="KW-0238">DNA-binding</keyword>
<dbReference type="Pfam" id="PF08279">
    <property type="entry name" value="HTH_11"/>
    <property type="match status" value="1"/>
</dbReference>
<organism evidence="5 6">
    <name type="scientific">Dokdonella soli</name>
    <dbReference type="NCBI Taxonomy" id="529810"/>
    <lineage>
        <taxon>Bacteria</taxon>
        <taxon>Pseudomonadati</taxon>
        <taxon>Pseudomonadota</taxon>
        <taxon>Gammaproteobacteria</taxon>
        <taxon>Lysobacterales</taxon>
        <taxon>Rhodanobacteraceae</taxon>
        <taxon>Dokdonella</taxon>
    </lineage>
</organism>
<keyword evidence="3" id="KW-0804">Transcription</keyword>
<dbReference type="InterPro" id="IPR036388">
    <property type="entry name" value="WH-like_DNA-bd_sf"/>
</dbReference>
<evidence type="ECO:0000313" key="5">
    <source>
        <dbReference type="EMBL" id="GAA0706609.1"/>
    </source>
</evidence>
<name>A0ABN1ICF6_9GAMM</name>
<dbReference type="InterPro" id="IPR051534">
    <property type="entry name" value="CBASS_pafABC_assoc_protein"/>
</dbReference>
<evidence type="ECO:0000256" key="1">
    <source>
        <dbReference type="ARBA" id="ARBA00023015"/>
    </source>
</evidence>
<dbReference type="Proteomes" id="UP001501523">
    <property type="component" value="Unassembled WGS sequence"/>
</dbReference>
<dbReference type="EMBL" id="BAAAEU010000002">
    <property type="protein sequence ID" value="GAA0706609.1"/>
    <property type="molecule type" value="Genomic_DNA"/>
</dbReference>
<dbReference type="Pfam" id="PF25583">
    <property type="entry name" value="WCX"/>
    <property type="match status" value="1"/>
</dbReference>
<accession>A0ABN1ICF6</accession>
<proteinExistence type="predicted"/>
<gene>
    <name evidence="5" type="ORF">GCM10009105_04790</name>
</gene>
<evidence type="ECO:0000256" key="3">
    <source>
        <dbReference type="ARBA" id="ARBA00023163"/>
    </source>
</evidence>
<dbReference type="InterPro" id="IPR013196">
    <property type="entry name" value="HTH_11"/>
</dbReference>
<dbReference type="RefSeq" id="WP_425545120.1">
    <property type="nucleotide sequence ID" value="NZ_BAAAEU010000002.1"/>
</dbReference>
<dbReference type="InterPro" id="IPR028349">
    <property type="entry name" value="PafC-like"/>
</dbReference>
<dbReference type="PROSITE" id="PS52050">
    <property type="entry name" value="WYL"/>
    <property type="match status" value="1"/>
</dbReference>
<dbReference type="PANTHER" id="PTHR34580">
    <property type="match status" value="1"/>
</dbReference>
<evidence type="ECO:0000256" key="2">
    <source>
        <dbReference type="ARBA" id="ARBA00023125"/>
    </source>
</evidence>
<evidence type="ECO:0000313" key="6">
    <source>
        <dbReference type="Proteomes" id="UP001501523"/>
    </source>
</evidence>
<dbReference type="InterPro" id="IPR026881">
    <property type="entry name" value="WYL_dom"/>
</dbReference>
<dbReference type="PANTHER" id="PTHR34580:SF1">
    <property type="entry name" value="PROTEIN PAFC"/>
    <property type="match status" value="1"/>
</dbReference>
<protein>
    <submittedName>
        <fullName evidence="5">WYL domain-containing protein</fullName>
    </submittedName>
</protein>
<dbReference type="Pfam" id="PF13280">
    <property type="entry name" value="WYL"/>
    <property type="match status" value="1"/>
</dbReference>
<keyword evidence="1" id="KW-0805">Transcription regulation</keyword>
<dbReference type="PROSITE" id="PS51000">
    <property type="entry name" value="HTH_DEOR_2"/>
    <property type="match status" value="1"/>
</dbReference>
<dbReference type="InterPro" id="IPR001034">
    <property type="entry name" value="DeoR_HTH"/>
</dbReference>
<dbReference type="InterPro" id="IPR018356">
    <property type="entry name" value="Tscrpt_reg_HTH_DeoR_CS"/>
</dbReference>
<dbReference type="InterPro" id="IPR057727">
    <property type="entry name" value="WCX_dom"/>
</dbReference>
<sequence length="341" mass="37741">MLASRLLSILMLLQTRGRMSASQLAAEFEVAVRTIHRDIDQLSAAGIPVYADRGRNGGFRLRDGYRTMLTGLNQSEAETLFLAGLPGPAAQMGLAEVLSTARLKLLAALPANVQPGAERIAARFHLDAGAWFHEVDQLPSLPVLARAVWSERMLKLRYRRAGETEARSRTLAPLGLVLKGGIWYLVAQSGKSVRTYRAANIHDAEMCDEVFTRPKNFDLAAHWEETVRDYEASVYHEHADVRLSPEGMKRLELLGPYVTSAASKSAGKPDRRGWVRCRLPIESIDFGIRELMRLGIDVIVVGPPALREQLARTAGRIARLHARVPGDRDHGSGRDASARRR</sequence>
<dbReference type="PROSITE" id="PS00894">
    <property type="entry name" value="HTH_DEOR_1"/>
    <property type="match status" value="1"/>
</dbReference>
<comment type="caution">
    <text evidence="5">The sequence shown here is derived from an EMBL/GenBank/DDBJ whole genome shotgun (WGS) entry which is preliminary data.</text>
</comment>
<reference evidence="5 6" key="1">
    <citation type="journal article" date="2019" name="Int. J. Syst. Evol. Microbiol.">
        <title>The Global Catalogue of Microorganisms (GCM) 10K type strain sequencing project: providing services to taxonomists for standard genome sequencing and annotation.</title>
        <authorList>
            <consortium name="The Broad Institute Genomics Platform"/>
            <consortium name="The Broad Institute Genome Sequencing Center for Infectious Disease"/>
            <person name="Wu L."/>
            <person name="Ma J."/>
        </authorList>
    </citation>
    <scope>NUCLEOTIDE SEQUENCE [LARGE SCALE GENOMIC DNA]</scope>
    <source>
        <strain evidence="5 6">JCM 15421</strain>
    </source>
</reference>
<dbReference type="InterPro" id="IPR036390">
    <property type="entry name" value="WH_DNA-bd_sf"/>
</dbReference>
<feature type="domain" description="HTH deoR-type" evidence="4">
    <location>
        <begin position="2"/>
        <end position="57"/>
    </location>
</feature>